<dbReference type="Proteomes" id="UP000006556">
    <property type="component" value="Chromosome"/>
</dbReference>
<dbReference type="AlphaFoldDB" id="A5CZQ0"/>
<name>A5CZQ0_PELTS</name>
<evidence type="ECO:0000256" key="1">
    <source>
        <dbReference type="SAM" id="MobiDB-lite"/>
    </source>
</evidence>
<gene>
    <name evidence="2" type="ordered locus">PTH_2360</name>
</gene>
<feature type="region of interest" description="Disordered" evidence="1">
    <location>
        <begin position="50"/>
        <end position="79"/>
    </location>
</feature>
<dbReference type="KEGG" id="pth:PTH_2360"/>
<evidence type="ECO:0000313" key="3">
    <source>
        <dbReference type="Proteomes" id="UP000006556"/>
    </source>
</evidence>
<keyword evidence="3" id="KW-1185">Reference proteome</keyword>
<evidence type="ECO:0000313" key="2">
    <source>
        <dbReference type="EMBL" id="BAF60541.1"/>
    </source>
</evidence>
<dbReference type="EMBL" id="AP009389">
    <property type="protein sequence ID" value="BAF60541.1"/>
    <property type="molecule type" value="Genomic_DNA"/>
</dbReference>
<sequence>MMVKNAGRASVKSSKRMLTTSPIISKPTIIRTGAVAQAGISATRGAKITAARKRSATTTAARPVRPPSLTPAALYDRFP</sequence>
<reference evidence="3" key="1">
    <citation type="journal article" date="2008" name="Genome Res.">
        <title>The genome of Pelotomaculum thermopropionicum reveals niche-associated evolution in anaerobic microbiota.</title>
        <authorList>
            <person name="Kosaka T."/>
            <person name="Kato S."/>
            <person name="Shimoyama T."/>
            <person name="Ishii S."/>
            <person name="Abe T."/>
            <person name="Watanabe K."/>
        </authorList>
    </citation>
    <scope>NUCLEOTIDE SEQUENCE [LARGE SCALE GENOMIC DNA]</scope>
    <source>
        <strain evidence="3">DSM 13744 / JCM 10971 / SI</strain>
    </source>
</reference>
<accession>A5CZQ0</accession>
<proteinExistence type="predicted"/>
<protein>
    <submittedName>
        <fullName evidence="2">Uncharacterized protein</fullName>
    </submittedName>
</protein>
<dbReference type="HOGENOM" id="CLU_2602919_0_0_9"/>
<organism evidence="2 3">
    <name type="scientific">Pelotomaculum thermopropionicum (strain DSM 13744 / JCM 10971 / SI)</name>
    <dbReference type="NCBI Taxonomy" id="370438"/>
    <lineage>
        <taxon>Bacteria</taxon>
        <taxon>Bacillati</taxon>
        <taxon>Bacillota</taxon>
        <taxon>Clostridia</taxon>
        <taxon>Eubacteriales</taxon>
        <taxon>Desulfotomaculaceae</taxon>
        <taxon>Pelotomaculum</taxon>
    </lineage>
</organism>